<evidence type="ECO:0008006" key="5">
    <source>
        <dbReference type="Google" id="ProtNLM"/>
    </source>
</evidence>
<feature type="region of interest" description="Disordered" evidence="2">
    <location>
        <begin position="59"/>
        <end position="80"/>
    </location>
</feature>
<evidence type="ECO:0000256" key="1">
    <source>
        <dbReference type="ARBA" id="ARBA00023172"/>
    </source>
</evidence>
<reference evidence="3 4" key="1">
    <citation type="submission" date="2016-04" db="EMBL/GenBank/DDBJ databases">
        <title>Draft genome sequence of freshwater magnetotactic bacteria Magnetospirillum marisnigri SP-1 and Magnetospirillum moscoviense BB-1.</title>
        <authorList>
            <person name="Koziaeva V."/>
            <person name="Dziuba M.V."/>
            <person name="Ivanov T.M."/>
            <person name="Kuznetsov B."/>
            <person name="Grouzdev D.S."/>
        </authorList>
    </citation>
    <scope>NUCLEOTIDE SEQUENCE [LARGE SCALE GENOMIC DNA]</scope>
    <source>
        <strain evidence="3 4">SP-1</strain>
    </source>
</reference>
<dbReference type="EMBL" id="LWQT01000055">
    <property type="protein sequence ID" value="OAN50313.1"/>
    <property type="molecule type" value="Genomic_DNA"/>
</dbReference>
<dbReference type="InterPro" id="IPR011010">
    <property type="entry name" value="DNA_brk_join_enz"/>
</dbReference>
<evidence type="ECO:0000313" key="3">
    <source>
        <dbReference type="EMBL" id="OAN50313.1"/>
    </source>
</evidence>
<dbReference type="RefSeq" id="WP_068492756.1">
    <property type="nucleotide sequence ID" value="NZ_LWQT01000055.1"/>
</dbReference>
<sequence length="80" mass="8960">MEFDSHGARRSIYSLRHTYATFRLQEGVHQFILAKNMGTSTAMLERHYGHTSNIASADELTKGGSFKGGKKSQAVDWLLD</sequence>
<dbReference type="Gene3D" id="1.10.443.10">
    <property type="entry name" value="Intergrase catalytic core"/>
    <property type="match status" value="1"/>
</dbReference>
<gene>
    <name evidence="3" type="ORF">A6A04_02635</name>
</gene>
<dbReference type="Proteomes" id="UP000078428">
    <property type="component" value="Unassembled WGS sequence"/>
</dbReference>
<dbReference type="AlphaFoldDB" id="A0A178MP35"/>
<comment type="caution">
    <text evidence="3">The sequence shown here is derived from an EMBL/GenBank/DDBJ whole genome shotgun (WGS) entry which is preliminary data.</text>
</comment>
<dbReference type="GO" id="GO:0015074">
    <property type="term" value="P:DNA integration"/>
    <property type="evidence" value="ECO:0007669"/>
    <property type="project" value="InterPro"/>
</dbReference>
<accession>A0A178MP35</accession>
<dbReference type="InterPro" id="IPR013762">
    <property type="entry name" value="Integrase-like_cat_sf"/>
</dbReference>
<protein>
    <recommendedName>
        <fullName evidence="5">Tyr recombinase domain-containing protein</fullName>
    </recommendedName>
</protein>
<dbReference type="GO" id="GO:0003677">
    <property type="term" value="F:DNA binding"/>
    <property type="evidence" value="ECO:0007669"/>
    <property type="project" value="InterPro"/>
</dbReference>
<dbReference type="OrthoDB" id="102994at2"/>
<evidence type="ECO:0000313" key="4">
    <source>
        <dbReference type="Proteomes" id="UP000078428"/>
    </source>
</evidence>
<keyword evidence="4" id="KW-1185">Reference proteome</keyword>
<dbReference type="SUPFAM" id="SSF56349">
    <property type="entry name" value="DNA breaking-rejoining enzymes"/>
    <property type="match status" value="1"/>
</dbReference>
<keyword evidence="1" id="KW-0233">DNA recombination</keyword>
<organism evidence="3 4">
    <name type="scientific">Paramagnetospirillum marisnigri</name>
    <dbReference type="NCBI Taxonomy" id="1285242"/>
    <lineage>
        <taxon>Bacteria</taxon>
        <taxon>Pseudomonadati</taxon>
        <taxon>Pseudomonadota</taxon>
        <taxon>Alphaproteobacteria</taxon>
        <taxon>Rhodospirillales</taxon>
        <taxon>Magnetospirillaceae</taxon>
        <taxon>Paramagnetospirillum</taxon>
    </lineage>
</organism>
<dbReference type="STRING" id="1285242.A6A04_02635"/>
<name>A0A178MP35_9PROT</name>
<evidence type="ECO:0000256" key="2">
    <source>
        <dbReference type="SAM" id="MobiDB-lite"/>
    </source>
</evidence>
<dbReference type="GO" id="GO:0006310">
    <property type="term" value="P:DNA recombination"/>
    <property type="evidence" value="ECO:0007669"/>
    <property type="project" value="UniProtKB-KW"/>
</dbReference>
<proteinExistence type="predicted"/>